<feature type="coiled-coil region" evidence="2">
    <location>
        <begin position="447"/>
        <end position="474"/>
    </location>
</feature>
<name>A0ABW0C026_9BACT</name>
<dbReference type="HAMAP" id="MF_01867">
    <property type="entry name" value="BshC"/>
    <property type="match status" value="1"/>
</dbReference>
<feature type="domain" description="Bacillithiol biosynthesis BshC N-terminal Rossmann-like" evidence="3">
    <location>
        <begin position="1"/>
        <end position="362"/>
    </location>
</feature>
<dbReference type="Pfam" id="PF10079">
    <property type="entry name" value="Rossmann-like_BshC"/>
    <property type="match status" value="1"/>
</dbReference>
<proteinExistence type="inferred from homology"/>
<reference evidence="6" key="1">
    <citation type="journal article" date="2019" name="Int. J. Syst. Evol. Microbiol.">
        <title>The Global Catalogue of Microorganisms (GCM) 10K type strain sequencing project: providing services to taxonomists for standard genome sequencing and annotation.</title>
        <authorList>
            <consortium name="The Broad Institute Genomics Platform"/>
            <consortium name="The Broad Institute Genome Sequencing Center for Infectious Disease"/>
            <person name="Wu L."/>
            <person name="Ma J."/>
        </authorList>
    </citation>
    <scope>NUCLEOTIDE SEQUENCE [LARGE SCALE GENOMIC DNA]</scope>
    <source>
        <strain evidence="6">CGMCC 1.7030</strain>
    </source>
</reference>
<dbReference type="InterPro" id="IPR011199">
    <property type="entry name" value="Bacillithiol_biosynth_BshC"/>
</dbReference>
<dbReference type="NCBIfam" id="TIGR03998">
    <property type="entry name" value="thiol_BshC"/>
    <property type="match status" value="1"/>
</dbReference>
<evidence type="ECO:0000259" key="3">
    <source>
        <dbReference type="Pfam" id="PF10079"/>
    </source>
</evidence>
<keyword evidence="2" id="KW-0175">Coiled coil</keyword>
<dbReference type="PIRSF" id="PIRSF012535">
    <property type="entry name" value="UCP012535"/>
    <property type="match status" value="1"/>
</dbReference>
<dbReference type="RefSeq" id="WP_377917659.1">
    <property type="nucleotide sequence ID" value="NZ_JBHSKS010000022.1"/>
</dbReference>
<comment type="similarity">
    <text evidence="2">Belongs to the BshC family.</text>
</comment>
<evidence type="ECO:0000313" key="6">
    <source>
        <dbReference type="Proteomes" id="UP001596163"/>
    </source>
</evidence>
<evidence type="ECO:0000256" key="1">
    <source>
        <dbReference type="ARBA" id="ARBA00022598"/>
    </source>
</evidence>
<keyword evidence="6" id="KW-1185">Reference proteome</keyword>
<protein>
    <recommendedName>
        <fullName evidence="2">Putative cysteine ligase BshC</fullName>
        <ecNumber evidence="2">6.-.-.-</ecNumber>
    </recommendedName>
</protein>
<accession>A0ABW0C026</accession>
<feature type="domain" description="Bacillithiol biosynthesis BshC C-terminal coiled-coil" evidence="4">
    <location>
        <begin position="364"/>
        <end position="518"/>
    </location>
</feature>
<dbReference type="Proteomes" id="UP001596163">
    <property type="component" value="Unassembled WGS sequence"/>
</dbReference>
<sequence length="520" mass="60486">MKKHRVDLSKTGQFSSFFLDYIKGREELKPFYPHSPNIESFKDAIRAKSFSSEKREILADVLEKHYQGLELSELSQQNLSSLIKPNTFTVTTGHQLNLFTGPLYFIYKIVSTINLAKSLQKAYPDYHFVPVYWMATEDHDFDEINYFKLDGKKYQWQTNQSGAVGDFELDATFKEFMKSVSFAPDLFKKAYSESKTLSEAVRKYVNDLFGKEGLLVVDGNDSSLKGQFRDVILSDLFDHDPYQKAHQATQELEKLGYKSQIFPREINLFYLEKGVRERIERVGEVFSVVNTDLRFTESEIRSLVENHPERFSPNVVLRPVFQEMILPNLAYLGGPAEVVYWLQLKRVFDRFQIPFPVLMPRNFALLLNQTAVKKMDQLQWAVEDLFVDYESWKKEFIKTKSDLDLSLTAERNIIKDLFERKAKETSSLDATLVHAFEAGKVRSLKILDQMGEKLRKAEERKQEVELSRAKTVLEYCAPGGSPQERVVNLMQFYLEYPGLLEAFLESFDPFDYHMLVFEIT</sequence>
<dbReference type="InterPro" id="IPR055399">
    <property type="entry name" value="CC_BshC"/>
</dbReference>
<comment type="caution">
    <text evidence="5">The sequence shown here is derived from an EMBL/GenBank/DDBJ whole genome shotgun (WGS) entry which is preliminary data.</text>
</comment>
<gene>
    <name evidence="2 5" type="primary">bshC</name>
    <name evidence="5" type="ORF">ACFPIK_17555</name>
</gene>
<dbReference type="EMBL" id="JBHSKS010000022">
    <property type="protein sequence ID" value="MFC5193584.1"/>
    <property type="molecule type" value="Genomic_DNA"/>
</dbReference>
<dbReference type="Pfam" id="PF24850">
    <property type="entry name" value="CC_BshC"/>
    <property type="match status" value="1"/>
</dbReference>
<dbReference type="InterPro" id="IPR055398">
    <property type="entry name" value="Rossmann-like_BshC"/>
</dbReference>
<keyword evidence="1 2" id="KW-0436">Ligase</keyword>
<evidence type="ECO:0000259" key="4">
    <source>
        <dbReference type="Pfam" id="PF24850"/>
    </source>
</evidence>
<evidence type="ECO:0000256" key="2">
    <source>
        <dbReference type="HAMAP-Rule" id="MF_01867"/>
    </source>
</evidence>
<evidence type="ECO:0000313" key="5">
    <source>
        <dbReference type="EMBL" id="MFC5193584.1"/>
    </source>
</evidence>
<dbReference type="EC" id="6.-.-.-" evidence="2"/>
<organism evidence="5 6">
    <name type="scientific">Algoriphagus aquatilis</name>
    <dbReference type="NCBI Taxonomy" id="490186"/>
    <lineage>
        <taxon>Bacteria</taxon>
        <taxon>Pseudomonadati</taxon>
        <taxon>Bacteroidota</taxon>
        <taxon>Cytophagia</taxon>
        <taxon>Cytophagales</taxon>
        <taxon>Cyclobacteriaceae</taxon>
        <taxon>Algoriphagus</taxon>
    </lineage>
</organism>